<sequence length="194" mass="22059">MNRLSVQPRKSIIDLAEESGLFGINASDLVFESTSNNISYYDFVLSCNSVDNDGGVTMYLAKFDERVNMEEFETCHIPRELFEEGLPQCDLGLMTLGVLVWKHVIAKKRLLCLIRNVDSNYDQAMEALKRATKKFSIQHHVQTIGRRLSTSSNSSYGSTHSYQSEGMRMRVLLCQTRNVVEHIPAQSFKIDDNL</sequence>
<reference evidence="1 2" key="1">
    <citation type="submission" date="2020-04" db="EMBL/GenBank/DDBJ databases">
        <authorList>
            <person name="Laetsch R D."/>
            <person name="Stevens L."/>
            <person name="Kumar S."/>
            <person name="Blaxter L. M."/>
        </authorList>
    </citation>
    <scope>NUCLEOTIDE SEQUENCE [LARGE SCALE GENOMIC DNA]</scope>
</reference>
<dbReference type="OrthoDB" id="5781391at2759"/>
<name>A0A8S1ENL0_9PELO</name>
<proteinExistence type="predicted"/>
<organism evidence="1 2">
    <name type="scientific">Caenorhabditis bovis</name>
    <dbReference type="NCBI Taxonomy" id="2654633"/>
    <lineage>
        <taxon>Eukaryota</taxon>
        <taxon>Metazoa</taxon>
        <taxon>Ecdysozoa</taxon>
        <taxon>Nematoda</taxon>
        <taxon>Chromadorea</taxon>
        <taxon>Rhabditida</taxon>
        <taxon>Rhabditina</taxon>
        <taxon>Rhabditomorpha</taxon>
        <taxon>Rhabditoidea</taxon>
        <taxon>Rhabditidae</taxon>
        <taxon>Peloderinae</taxon>
        <taxon>Caenorhabditis</taxon>
    </lineage>
</organism>
<comment type="caution">
    <text evidence="1">The sequence shown here is derived from an EMBL/GenBank/DDBJ whole genome shotgun (WGS) entry which is preliminary data.</text>
</comment>
<keyword evidence="2" id="KW-1185">Reference proteome</keyword>
<evidence type="ECO:0000313" key="2">
    <source>
        <dbReference type="Proteomes" id="UP000494206"/>
    </source>
</evidence>
<dbReference type="AlphaFoldDB" id="A0A8S1ENL0"/>
<accession>A0A8S1ENL0</accession>
<gene>
    <name evidence="1" type="ORF">CBOVIS_LOCUS2526</name>
</gene>
<evidence type="ECO:0000313" key="1">
    <source>
        <dbReference type="EMBL" id="CAB3399395.1"/>
    </source>
</evidence>
<dbReference type="EMBL" id="CADEPM010000002">
    <property type="protein sequence ID" value="CAB3399395.1"/>
    <property type="molecule type" value="Genomic_DNA"/>
</dbReference>
<protein>
    <submittedName>
        <fullName evidence="1">Uncharacterized protein</fullName>
    </submittedName>
</protein>
<dbReference type="Proteomes" id="UP000494206">
    <property type="component" value="Unassembled WGS sequence"/>
</dbReference>